<feature type="signal peptide" evidence="5">
    <location>
        <begin position="1"/>
        <end position="21"/>
    </location>
</feature>
<evidence type="ECO:0000256" key="3">
    <source>
        <dbReference type="ARBA" id="ARBA00022729"/>
    </source>
</evidence>
<proteinExistence type="predicted"/>
<dbReference type="GeneTree" id="ENSGT00940000156913"/>
<keyword evidence="2" id="KW-0964">Secreted</keyword>
<dbReference type="PANTHER" id="PTHR22923">
    <property type="entry name" value="CEREBELLIN-RELATED"/>
    <property type="match status" value="1"/>
</dbReference>
<dbReference type="Ensembl" id="ENSLLTT00000012792.1">
    <property type="protein sequence ID" value="ENSLLTP00000012318.1"/>
    <property type="gene ID" value="ENSLLTG00000009434.1"/>
</dbReference>
<dbReference type="Gene3D" id="2.60.120.40">
    <property type="match status" value="1"/>
</dbReference>
<dbReference type="InterPro" id="IPR050822">
    <property type="entry name" value="Cerebellin_Synaptic_Org"/>
</dbReference>
<gene>
    <name evidence="7" type="primary">C1QL2</name>
</gene>
<organism evidence="7 8">
    <name type="scientific">Laticauda laticaudata</name>
    <name type="common">Blue-ringed sea krait</name>
    <name type="synonym">Blue-lipped sea krait</name>
    <dbReference type="NCBI Taxonomy" id="8630"/>
    <lineage>
        <taxon>Eukaryota</taxon>
        <taxon>Metazoa</taxon>
        <taxon>Chordata</taxon>
        <taxon>Craniata</taxon>
        <taxon>Vertebrata</taxon>
        <taxon>Euteleostomi</taxon>
        <taxon>Lepidosauria</taxon>
        <taxon>Squamata</taxon>
        <taxon>Bifurcata</taxon>
        <taxon>Unidentata</taxon>
        <taxon>Episquamata</taxon>
        <taxon>Toxicofera</taxon>
        <taxon>Serpentes</taxon>
        <taxon>Colubroidea</taxon>
        <taxon>Elapidae</taxon>
        <taxon>Laticaudinae</taxon>
        <taxon>Laticauda</taxon>
    </lineage>
</organism>
<evidence type="ECO:0000256" key="5">
    <source>
        <dbReference type="SAM" id="SignalP"/>
    </source>
</evidence>
<evidence type="ECO:0000313" key="7">
    <source>
        <dbReference type="Ensembl" id="ENSLLTP00000012318.1"/>
    </source>
</evidence>
<protein>
    <submittedName>
        <fullName evidence="7">Complement C1q like 2</fullName>
    </submittedName>
</protein>
<feature type="domain" description="C1q" evidence="6">
    <location>
        <begin position="127"/>
        <end position="205"/>
    </location>
</feature>
<name>A0A8C5S324_LATLA</name>
<keyword evidence="8" id="KW-1185">Reference proteome</keyword>
<reference evidence="7" key="1">
    <citation type="submission" date="2025-08" db="UniProtKB">
        <authorList>
            <consortium name="Ensembl"/>
        </authorList>
    </citation>
    <scope>IDENTIFICATION</scope>
</reference>
<dbReference type="PROSITE" id="PS50871">
    <property type="entry name" value="C1Q"/>
    <property type="match status" value="1"/>
</dbReference>
<accession>A0A8C5S324</accession>
<dbReference type="PANTHER" id="PTHR22923:SF69">
    <property type="entry name" value="COMPLEMENT C1Q-LIKE PROTEIN 2"/>
    <property type="match status" value="1"/>
</dbReference>
<evidence type="ECO:0000256" key="1">
    <source>
        <dbReference type="ARBA" id="ARBA00004613"/>
    </source>
</evidence>
<evidence type="ECO:0000256" key="2">
    <source>
        <dbReference type="ARBA" id="ARBA00022525"/>
    </source>
</evidence>
<dbReference type="InterPro" id="IPR008983">
    <property type="entry name" value="Tumour_necrosis_fac-like_dom"/>
</dbReference>
<evidence type="ECO:0000256" key="4">
    <source>
        <dbReference type="SAM" id="MobiDB-lite"/>
    </source>
</evidence>
<feature type="compositionally biased region" description="Low complexity" evidence="4">
    <location>
        <begin position="100"/>
        <end position="111"/>
    </location>
</feature>
<feature type="region of interest" description="Disordered" evidence="4">
    <location>
        <begin position="64"/>
        <end position="117"/>
    </location>
</feature>
<dbReference type="SMART" id="SM00110">
    <property type="entry name" value="C1Q"/>
    <property type="match status" value="1"/>
</dbReference>
<dbReference type="Pfam" id="PF00386">
    <property type="entry name" value="C1q"/>
    <property type="match status" value="1"/>
</dbReference>
<evidence type="ECO:0000259" key="6">
    <source>
        <dbReference type="PROSITE" id="PS50871"/>
    </source>
</evidence>
<evidence type="ECO:0000313" key="8">
    <source>
        <dbReference type="Proteomes" id="UP000694406"/>
    </source>
</evidence>
<feature type="compositionally biased region" description="Pro residues" evidence="4">
    <location>
        <begin position="83"/>
        <end position="98"/>
    </location>
</feature>
<dbReference type="Proteomes" id="UP000694406">
    <property type="component" value="Unplaced"/>
</dbReference>
<dbReference type="PRINTS" id="PR00007">
    <property type="entry name" value="COMPLEMNTC1Q"/>
</dbReference>
<dbReference type="AlphaFoldDB" id="A0A8C5S324"/>
<comment type="subcellular location">
    <subcellularLocation>
        <location evidence="1">Secreted</location>
    </subcellularLocation>
</comment>
<dbReference type="GO" id="GO:0005576">
    <property type="term" value="C:extracellular region"/>
    <property type="evidence" value="ECO:0007669"/>
    <property type="project" value="UniProtKB-SubCell"/>
</dbReference>
<keyword evidence="3 5" id="KW-0732">Signal</keyword>
<feature type="chain" id="PRO_5033991796" evidence="5">
    <location>
        <begin position="22"/>
        <end position="205"/>
    </location>
</feature>
<dbReference type="InterPro" id="IPR001073">
    <property type="entry name" value="C1q_dom"/>
</dbReference>
<dbReference type="SUPFAM" id="SSF49842">
    <property type="entry name" value="TNF-like"/>
    <property type="match status" value="1"/>
</dbReference>
<sequence length="205" mass="21173">MGLVLLIAIPVLLRAPPAARAHYEMMGTCRMICDPYSASSVAAGPSGRPGSTAALEALQELSAHPPSPLPPFFQGPKGDPGRPGKPGPRGPPGEPGSPGPRGAVSGVSGSSSPPPGGEITGALSAVFSGPRIAFYVGLKSPHEGYEVLRFDDVVTNLGNHYEPSTGKFTCQVRGIYFFTYHILMRGGDGTSMWADLCKNGQVGAT</sequence>
<reference evidence="7" key="2">
    <citation type="submission" date="2025-09" db="UniProtKB">
        <authorList>
            <consortium name="Ensembl"/>
        </authorList>
    </citation>
    <scope>IDENTIFICATION</scope>
</reference>